<name>C5KLW8_PERM5</name>
<keyword evidence="17" id="KW-1185">Reference proteome</keyword>
<comment type="function">
    <text evidence="13">Required for the formation of a threonylcarbamoyl group on adenosine at position 37 (t(6)A37) in tRNAs that read codons beginning with adenine.</text>
</comment>
<evidence type="ECO:0000256" key="11">
    <source>
        <dbReference type="ARBA" id="ARBA00029774"/>
    </source>
</evidence>
<evidence type="ECO:0000256" key="14">
    <source>
        <dbReference type="PIRSR" id="PIRSR004930-1"/>
    </source>
</evidence>
<feature type="binding site" evidence="14">
    <location>
        <position position="201"/>
    </location>
    <ligand>
        <name>L-threonine</name>
        <dbReference type="ChEBI" id="CHEBI:57926"/>
    </ligand>
</feature>
<dbReference type="GO" id="GO:0005524">
    <property type="term" value="F:ATP binding"/>
    <property type="evidence" value="ECO:0007669"/>
    <property type="project" value="UniProtKB-UniRule"/>
</dbReference>
<evidence type="ECO:0000256" key="4">
    <source>
        <dbReference type="ARBA" id="ARBA00015492"/>
    </source>
</evidence>
<feature type="binding site" evidence="14">
    <location>
        <position position="45"/>
    </location>
    <ligand>
        <name>L-threonine</name>
        <dbReference type="ChEBI" id="CHEBI:57926"/>
    </ligand>
</feature>
<dbReference type="SUPFAM" id="SSF55821">
    <property type="entry name" value="YrdC/RibB"/>
    <property type="match status" value="1"/>
</dbReference>
<dbReference type="InterPro" id="IPR005145">
    <property type="entry name" value="Sua5_C"/>
</dbReference>
<sequence length="356" mass="38046">MSTSSLSAPEVVRINPCAVSDEKHKLIRAGELLREGELVAFPTETVYGLGANALSDEAVAGIYQAKGRPSDNPLIVHTTCAADALRLSQTPEDPIAVKLAKTFWPGPLTMVLPVGSNSGIAKRVTAGLDTVGLRVPSHPVAHAVIEAAGVPIAAPSANTSGKPSPTEAFHVYEDMEHNADAGRKEVSMIVDGGACDHGVESTVVRIMDSSHVVILRPGAVTLEQLRACLEGMAVVDIPKPLAGAECPRAPGMKYRHYAPQAMVDLVYDKDEILREAALSEPHTVVIAFDDLNLNGARVRSLGPRSDLSVACHRIFSLFRECDDSLHAKRIVLDARFDQTTGIGRALFNRIEKASHH</sequence>
<dbReference type="AlphaFoldDB" id="C5KLW8"/>
<feature type="binding site" evidence="14">
    <location>
        <position position="72"/>
    </location>
    <ligand>
        <name>ATP</name>
        <dbReference type="ChEBI" id="CHEBI:30616"/>
    </ligand>
</feature>
<evidence type="ECO:0000256" key="1">
    <source>
        <dbReference type="ARBA" id="ARBA00004496"/>
    </source>
</evidence>
<evidence type="ECO:0000256" key="12">
    <source>
        <dbReference type="ARBA" id="ARBA00048366"/>
    </source>
</evidence>
<proteinExistence type="inferred from homology"/>
<feature type="binding site" evidence="14">
    <location>
        <position position="257"/>
    </location>
    <ligand>
        <name>ATP</name>
        <dbReference type="ChEBI" id="CHEBI:30616"/>
    </ligand>
</feature>
<evidence type="ECO:0000256" key="3">
    <source>
        <dbReference type="ARBA" id="ARBA00012584"/>
    </source>
</evidence>
<evidence type="ECO:0000256" key="2">
    <source>
        <dbReference type="ARBA" id="ARBA00007663"/>
    </source>
</evidence>
<dbReference type="InParanoid" id="C5KLW8"/>
<dbReference type="Proteomes" id="UP000007800">
    <property type="component" value="Unassembled WGS sequence"/>
</dbReference>
<dbReference type="Gene3D" id="3.40.50.11030">
    <property type="entry name" value="Threonylcarbamoyl-AMP synthase, C-terminal domain"/>
    <property type="match status" value="1"/>
</dbReference>
<dbReference type="FunFam" id="3.90.870.10:FF:000009">
    <property type="entry name" value="Threonylcarbamoyl-AMP synthase, putative"/>
    <property type="match status" value="1"/>
</dbReference>
<keyword evidence="10 13" id="KW-0067">ATP-binding</keyword>
<dbReference type="Gene3D" id="3.90.870.10">
    <property type="entry name" value="DHBP synthase"/>
    <property type="match status" value="1"/>
</dbReference>
<dbReference type="InterPro" id="IPR017945">
    <property type="entry name" value="DHBP_synth_RibB-like_a/b_dom"/>
</dbReference>
<dbReference type="OrthoDB" id="412787at2759"/>
<keyword evidence="9 13" id="KW-0547">Nucleotide-binding</keyword>
<protein>
    <recommendedName>
        <fullName evidence="4 13">Threonylcarbamoyl-AMP synthase</fullName>
        <shortName evidence="13">TC-AMP synthase</shortName>
        <ecNumber evidence="3 13">2.7.7.87</ecNumber>
    </recommendedName>
    <alternativeName>
        <fullName evidence="11 13">L-threonylcarbamoyladenylate synthase</fullName>
    </alternativeName>
</protein>
<dbReference type="GO" id="GO:0008033">
    <property type="term" value="P:tRNA processing"/>
    <property type="evidence" value="ECO:0007669"/>
    <property type="project" value="UniProtKB-KW"/>
</dbReference>
<dbReference type="EMBL" id="GG674222">
    <property type="protein sequence ID" value="EER14483.1"/>
    <property type="molecule type" value="Genomic_DNA"/>
</dbReference>
<evidence type="ECO:0000256" key="9">
    <source>
        <dbReference type="ARBA" id="ARBA00022741"/>
    </source>
</evidence>
<feature type="binding site" evidence="14">
    <location>
        <position position="134"/>
    </location>
    <ligand>
        <name>L-threonine</name>
        <dbReference type="ChEBI" id="CHEBI:57926"/>
    </ligand>
</feature>
<reference evidence="16 17" key="1">
    <citation type="submission" date="2008-07" db="EMBL/GenBank/DDBJ databases">
        <authorList>
            <person name="El-Sayed N."/>
            <person name="Caler E."/>
            <person name="Inman J."/>
            <person name="Amedeo P."/>
            <person name="Hass B."/>
            <person name="Wortman J."/>
        </authorList>
    </citation>
    <scope>NUCLEOTIDE SEQUENCE [LARGE SCALE GENOMIC DNA]</scope>
    <source>
        <strain evidence="17">ATCC 50983 / TXsc</strain>
    </source>
</reference>
<comment type="similarity">
    <text evidence="2 13">Belongs to the SUA5 family.</text>
</comment>
<comment type="subcellular location">
    <subcellularLocation>
        <location evidence="1 13">Cytoplasm</location>
    </subcellularLocation>
</comment>
<evidence type="ECO:0000256" key="6">
    <source>
        <dbReference type="ARBA" id="ARBA00022679"/>
    </source>
</evidence>
<evidence type="ECO:0000256" key="5">
    <source>
        <dbReference type="ARBA" id="ARBA00022490"/>
    </source>
</evidence>
<keyword evidence="8 13" id="KW-0548">Nucleotidyltransferase</keyword>
<dbReference type="Pfam" id="PF03481">
    <property type="entry name" value="Sua5_C"/>
    <property type="match status" value="1"/>
</dbReference>
<evidence type="ECO:0000313" key="16">
    <source>
        <dbReference type="EMBL" id="EER14483.1"/>
    </source>
</evidence>
<keyword evidence="7 13" id="KW-0819">tRNA processing</keyword>
<evidence type="ECO:0000259" key="15">
    <source>
        <dbReference type="PROSITE" id="PS51163"/>
    </source>
</evidence>
<dbReference type="InterPro" id="IPR010923">
    <property type="entry name" value="T(6)A37_SUA5"/>
</dbReference>
<organism evidence="17">
    <name type="scientific">Perkinsus marinus (strain ATCC 50983 / TXsc)</name>
    <dbReference type="NCBI Taxonomy" id="423536"/>
    <lineage>
        <taxon>Eukaryota</taxon>
        <taxon>Sar</taxon>
        <taxon>Alveolata</taxon>
        <taxon>Perkinsozoa</taxon>
        <taxon>Perkinsea</taxon>
        <taxon>Perkinsida</taxon>
        <taxon>Perkinsidae</taxon>
        <taxon>Perkinsus</taxon>
    </lineage>
</organism>
<dbReference type="GO" id="GO:0006450">
    <property type="term" value="P:regulation of translational fidelity"/>
    <property type="evidence" value="ECO:0007669"/>
    <property type="project" value="TreeGrafter"/>
</dbReference>
<dbReference type="GO" id="GO:0061710">
    <property type="term" value="F:L-threonylcarbamoyladenylate synthase"/>
    <property type="evidence" value="ECO:0007669"/>
    <property type="project" value="UniProtKB-EC"/>
</dbReference>
<dbReference type="GO" id="GO:0005737">
    <property type="term" value="C:cytoplasm"/>
    <property type="evidence" value="ECO:0007669"/>
    <property type="project" value="UniProtKB-SubCell"/>
</dbReference>
<feature type="binding site" evidence="14">
    <location>
        <position position="156"/>
    </location>
    <ligand>
        <name>ATP</name>
        <dbReference type="ChEBI" id="CHEBI:30616"/>
    </ligand>
</feature>
<feature type="binding site" evidence="14">
    <location>
        <position position="68"/>
    </location>
    <ligand>
        <name>L-threonine</name>
        <dbReference type="ChEBI" id="CHEBI:57926"/>
    </ligand>
</feature>
<dbReference type="PANTHER" id="PTHR17490:SF16">
    <property type="entry name" value="THREONYLCARBAMOYL-AMP SYNTHASE"/>
    <property type="match status" value="1"/>
</dbReference>
<evidence type="ECO:0000256" key="13">
    <source>
        <dbReference type="PIRNR" id="PIRNR004930"/>
    </source>
</evidence>
<dbReference type="PANTHER" id="PTHR17490">
    <property type="entry name" value="SUA5"/>
    <property type="match status" value="1"/>
</dbReference>
<feature type="binding site" evidence="14">
    <location>
        <position position="164"/>
    </location>
    <ligand>
        <name>ATP</name>
        <dbReference type="ChEBI" id="CHEBI:30616"/>
    </ligand>
</feature>
<dbReference type="PIRSF" id="PIRSF004930">
    <property type="entry name" value="Tln_factor_SUA5"/>
    <property type="match status" value="1"/>
</dbReference>
<accession>C5KLW8</accession>
<dbReference type="EC" id="2.7.7.87" evidence="3 13"/>
<gene>
    <name evidence="16" type="ORF">Pmar_PMAR024370</name>
</gene>
<dbReference type="NCBIfam" id="TIGR00057">
    <property type="entry name" value="L-threonylcarbamoyladenylate synthase"/>
    <property type="match status" value="1"/>
</dbReference>
<dbReference type="GeneID" id="9045015"/>
<dbReference type="InterPro" id="IPR050156">
    <property type="entry name" value="TC-AMP_synthase_SUA5"/>
</dbReference>
<dbReference type="OMA" id="MITHYAP"/>
<feature type="binding site" evidence="14">
    <location>
        <position position="154"/>
    </location>
    <ligand>
        <name>L-threonine</name>
        <dbReference type="ChEBI" id="CHEBI:57926"/>
    </ligand>
</feature>
<dbReference type="InterPro" id="IPR038385">
    <property type="entry name" value="Sua5/YwlC_C"/>
</dbReference>
<dbReference type="Pfam" id="PF01300">
    <property type="entry name" value="Sua5_yciO_yrdC"/>
    <property type="match status" value="1"/>
</dbReference>
<feature type="binding site" evidence="14">
    <location>
        <position position="130"/>
    </location>
    <ligand>
        <name>ATP</name>
        <dbReference type="ChEBI" id="CHEBI:30616"/>
    </ligand>
</feature>
<evidence type="ECO:0000256" key="7">
    <source>
        <dbReference type="ARBA" id="ARBA00022694"/>
    </source>
</evidence>
<feature type="binding site" evidence="14">
    <location>
        <position position="216"/>
    </location>
    <ligand>
        <name>ATP</name>
        <dbReference type="ChEBI" id="CHEBI:30616"/>
    </ligand>
</feature>
<dbReference type="GO" id="GO:0003725">
    <property type="term" value="F:double-stranded RNA binding"/>
    <property type="evidence" value="ECO:0007669"/>
    <property type="project" value="UniProtKB-UniRule"/>
</dbReference>
<dbReference type="GO" id="GO:0000049">
    <property type="term" value="F:tRNA binding"/>
    <property type="evidence" value="ECO:0007669"/>
    <property type="project" value="TreeGrafter"/>
</dbReference>
<dbReference type="InterPro" id="IPR006070">
    <property type="entry name" value="Sua5-like_dom"/>
</dbReference>
<comment type="catalytic activity">
    <reaction evidence="12 13">
        <text>L-threonine + hydrogencarbonate + ATP = L-threonylcarbamoyladenylate + diphosphate + H2O</text>
        <dbReference type="Rhea" id="RHEA:36407"/>
        <dbReference type="ChEBI" id="CHEBI:15377"/>
        <dbReference type="ChEBI" id="CHEBI:17544"/>
        <dbReference type="ChEBI" id="CHEBI:30616"/>
        <dbReference type="ChEBI" id="CHEBI:33019"/>
        <dbReference type="ChEBI" id="CHEBI:57926"/>
        <dbReference type="ChEBI" id="CHEBI:73682"/>
        <dbReference type="EC" id="2.7.7.87"/>
    </reaction>
</comment>
<feature type="binding site" evidence="14">
    <location>
        <position position="77"/>
    </location>
    <ligand>
        <name>L-threonine</name>
        <dbReference type="ChEBI" id="CHEBI:57926"/>
    </ligand>
</feature>
<evidence type="ECO:0000313" key="17">
    <source>
        <dbReference type="Proteomes" id="UP000007800"/>
    </source>
</evidence>
<keyword evidence="6 13" id="KW-0808">Transferase</keyword>
<dbReference type="PROSITE" id="PS51163">
    <property type="entry name" value="YRDC"/>
    <property type="match status" value="1"/>
</dbReference>
<keyword evidence="5 13" id="KW-0963">Cytoplasm</keyword>
<evidence type="ECO:0000256" key="10">
    <source>
        <dbReference type="ARBA" id="ARBA00022840"/>
    </source>
</evidence>
<evidence type="ECO:0000256" key="8">
    <source>
        <dbReference type="ARBA" id="ARBA00022695"/>
    </source>
</evidence>
<dbReference type="RefSeq" id="XP_002782688.1">
    <property type="nucleotide sequence ID" value="XM_002782642.1"/>
</dbReference>
<feature type="domain" description="YrdC-like" evidence="15">
    <location>
        <begin position="23"/>
        <end position="220"/>
    </location>
</feature>